<keyword evidence="1" id="KW-0732">Signal</keyword>
<evidence type="ECO:0000313" key="2">
    <source>
        <dbReference type="EMBL" id="EMY60834.1"/>
    </source>
</evidence>
<feature type="chain" id="PRO_5004112646" description="MORN repeat protein" evidence="1">
    <location>
        <begin position="19"/>
        <end position="252"/>
    </location>
</feature>
<dbReference type="RefSeq" id="WP_002974694.1">
    <property type="nucleotide sequence ID" value="NZ_AOGW02000011.1"/>
</dbReference>
<proteinExistence type="predicted"/>
<dbReference type="OrthoDB" id="346231at2"/>
<sequence>MKLLFVLFSLHIILLLNTNCISNGWKCVNECPNQFGEYKSGVNDRYYGATKKSPHWSQQIFFTGNLFPIGKGKVVYGPEEPGYKRALIDTGDSYDGNFDWNSEGKYSNYSGEGIYTTANGTITKTIWENDDVKLGAPVEKQILNGMTLNGNFNSEGYLCIGNCLDGYGVKSYKKADLYLVGNFKAGKLEGTGSFFNGEIFLRGTFKKGKLDKGDIFCTRKNENYCSIILEYYQENTNTRYLGYLDISNLPKD</sequence>
<accession>N1VME6</accession>
<evidence type="ECO:0000256" key="1">
    <source>
        <dbReference type="SAM" id="SignalP"/>
    </source>
</evidence>
<feature type="signal peptide" evidence="1">
    <location>
        <begin position="1"/>
        <end position="18"/>
    </location>
</feature>
<dbReference type="SUPFAM" id="SSF82185">
    <property type="entry name" value="Histone H3 K4-specific methyltransferase SET7/9 N-terminal domain"/>
    <property type="match status" value="1"/>
</dbReference>
<evidence type="ECO:0008006" key="4">
    <source>
        <dbReference type="Google" id="ProtNLM"/>
    </source>
</evidence>
<organism evidence="2 3">
    <name type="scientific">Leptospira terpstrae serovar Hualin str. LT 11-33 = ATCC 700639</name>
    <dbReference type="NCBI Taxonomy" id="1257025"/>
    <lineage>
        <taxon>Bacteria</taxon>
        <taxon>Pseudomonadati</taxon>
        <taxon>Spirochaetota</taxon>
        <taxon>Spirochaetia</taxon>
        <taxon>Leptospirales</taxon>
        <taxon>Leptospiraceae</taxon>
        <taxon>Leptospira</taxon>
    </lineage>
</organism>
<dbReference type="Proteomes" id="UP000012371">
    <property type="component" value="Unassembled WGS sequence"/>
</dbReference>
<keyword evidence="3" id="KW-1185">Reference proteome</keyword>
<dbReference type="AlphaFoldDB" id="N1VME6"/>
<evidence type="ECO:0000313" key="3">
    <source>
        <dbReference type="Proteomes" id="UP000012371"/>
    </source>
</evidence>
<dbReference type="STRING" id="1257025.LEP1GSC203_0732"/>
<protein>
    <recommendedName>
        <fullName evidence="4">MORN repeat protein</fullName>
    </recommendedName>
</protein>
<dbReference type="Gene3D" id="2.20.110.10">
    <property type="entry name" value="Histone H3 K4-specific methyltransferase SET7/9 N-terminal domain"/>
    <property type="match status" value="1"/>
</dbReference>
<gene>
    <name evidence="2" type="ORF">LEP1GSC203_0732</name>
</gene>
<dbReference type="EMBL" id="AOGW02000011">
    <property type="protein sequence ID" value="EMY60834.1"/>
    <property type="molecule type" value="Genomic_DNA"/>
</dbReference>
<name>N1VME6_9LEPT</name>
<reference evidence="2" key="1">
    <citation type="submission" date="2013-03" db="EMBL/GenBank/DDBJ databases">
        <authorList>
            <person name="Harkins D.M."/>
            <person name="Durkin A.S."/>
            <person name="Brinkac L.M."/>
            <person name="Haft D.H."/>
            <person name="Selengut J.D."/>
            <person name="Sanka R."/>
            <person name="DePew J."/>
            <person name="Purushe J."/>
            <person name="Hartskeerl R.A."/>
            <person name="Ahmed A."/>
            <person name="van der Linden H."/>
            <person name="Goris M.G.A."/>
            <person name="Vinetz J.M."/>
            <person name="Sutton G.G."/>
            <person name="Nierman W.C."/>
            <person name="Fouts D.E."/>
        </authorList>
    </citation>
    <scope>NUCLEOTIDE SEQUENCE [LARGE SCALE GENOMIC DNA]</scope>
    <source>
        <strain evidence="2">LT 11-33</strain>
    </source>
</reference>
<comment type="caution">
    <text evidence="2">The sequence shown here is derived from an EMBL/GenBank/DDBJ whole genome shotgun (WGS) entry which is preliminary data.</text>
</comment>